<name>A0A069E7B5_9PROT</name>
<organism evidence="3 4">
    <name type="scientific">Hyphomonas adhaerens MHS-3</name>
    <dbReference type="NCBI Taxonomy" id="1280949"/>
    <lineage>
        <taxon>Bacteria</taxon>
        <taxon>Pseudomonadati</taxon>
        <taxon>Pseudomonadota</taxon>
        <taxon>Alphaproteobacteria</taxon>
        <taxon>Hyphomonadales</taxon>
        <taxon>Hyphomonadaceae</taxon>
        <taxon>Hyphomonas</taxon>
    </lineage>
</organism>
<evidence type="ECO:0000256" key="1">
    <source>
        <dbReference type="SAM" id="MobiDB-lite"/>
    </source>
</evidence>
<dbReference type="InterPro" id="IPR029068">
    <property type="entry name" value="Glyas_Bleomycin-R_OHBP_Dase"/>
</dbReference>
<protein>
    <submittedName>
        <fullName evidence="3">Catechol 2,3-dioxygenase</fullName>
    </submittedName>
</protein>
<keyword evidence="3" id="KW-0223">Dioxygenase</keyword>
<dbReference type="Proteomes" id="UP000027446">
    <property type="component" value="Unassembled WGS sequence"/>
</dbReference>
<dbReference type="Gene3D" id="3.10.180.10">
    <property type="entry name" value="2,3-Dihydroxybiphenyl 1,2-Dioxygenase, domain 1"/>
    <property type="match status" value="2"/>
</dbReference>
<dbReference type="InterPro" id="IPR037523">
    <property type="entry name" value="VOC_core"/>
</dbReference>
<dbReference type="Pfam" id="PF00903">
    <property type="entry name" value="Glyoxalase"/>
    <property type="match status" value="1"/>
</dbReference>
<keyword evidence="3" id="KW-0560">Oxidoreductase</keyword>
<sequence length="316" mass="35097">MIHVKDVAFVRYQAPDLDEMESFMEDFGLTTAQKTDDTLYMRTLAGAPFAHVTHKGPIASLGVGLFTKSMADLEKISESANVPVVPVDGPVPGFKVSLTEPSGFGVDLVYWDEHKPLRPEGPVARNTAYQRLRKGHFVREGNTPAHPVRLGHVVLRCKDFDGTMDFFLNVLGMRPSDNFHDGDPEHVMAAFLRCGLGKEWTDHHTIVVARAPDGISRIGHSAYEMIDIAEVLRGNNYLTSQNRKASWGVGRHIQGSQVFDYWRDPFGNQLEHWADGDLVNDDTPVGNAQTSPDQLYQWGPEPAADFFEPGPAISEQ</sequence>
<evidence type="ECO:0000259" key="2">
    <source>
        <dbReference type="PROSITE" id="PS51819"/>
    </source>
</evidence>
<gene>
    <name evidence="3" type="ORF">HAD_09985</name>
</gene>
<dbReference type="GO" id="GO:0051213">
    <property type="term" value="F:dioxygenase activity"/>
    <property type="evidence" value="ECO:0007669"/>
    <property type="project" value="UniProtKB-KW"/>
</dbReference>
<feature type="domain" description="VOC" evidence="2">
    <location>
        <begin position="149"/>
        <end position="275"/>
    </location>
</feature>
<dbReference type="AlphaFoldDB" id="A0A069E7B5"/>
<accession>A0A069E7B5</accession>
<dbReference type="PATRIC" id="fig|1280949.3.peg.2044"/>
<evidence type="ECO:0000313" key="3">
    <source>
        <dbReference type="EMBL" id="KCZ86008.1"/>
    </source>
</evidence>
<dbReference type="RefSeq" id="WP_035570835.1">
    <property type="nucleotide sequence ID" value="NZ_ARYH01000001.1"/>
</dbReference>
<dbReference type="eggNOG" id="COG0346">
    <property type="taxonomic scope" value="Bacteria"/>
</dbReference>
<dbReference type="InterPro" id="IPR004360">
    <property type="entry name" value="Glyas_Fos-R_dOase_dom"/>
</dbReference>
<proteinExistence type="predicted"/>
<dbReference type="PROSITE" id="PS51819">
    <property type="entry name" value="VOC"/>
    <property type="match status" value="1"/>
</dbReference>
<dbReference type="OrthoDB" id="9803142at2"/>
<keyword evidence="4" id="KW-1185">Reference proteome</keyword>
<feature type="region of interest" description="Disordered" evidence="1">
    <location>
        <begin position="281"/>
        <end position="316"/>
    </location>
</feature>
<dbReference type="STRING" id="1280949.HAD_09985"/>
<evidence type="ECO:0000313" key="4">
    <source>
        <dbReference type="Proteomes" id="UP000027446"/>
    </source>
</evidence>
<comment type="caution">
    <text evidence="3">The sequence shown here is derived from an EMBL/GenBank/DDBJ whole genome shotgun (WGS) entry which is preliminary data.</text>
</comment>
<dbReference type="SUPFAM" id="SSF54593">
    <property type="entry name" value="Glyoxalase/Bleomycin resistance protein/Dihydroxybiphenyl dioxygenase"/>
    <property type="match status" value="1"/>
</dbReference>
<dbReference type="EMBL" id="ARYH01000001">
    <property type="protein sequence ID" value="KCZ86008.1"/>
    <property type="molecule type" value="Genomic_DNA"/>
</dbReference>
<reference evidence="3 4" key="1">
    <citation type="journal article" date="2014" name="Antonie Van Leeuwenhoek">
        <title>Hyphomonas beringensis sp. nov. and Hyphomonas chukchiensis sp. nov., isolated from surface seawater of the Bering Sea and Chukchi Sea.</title>
        <authorList>
            <person name="Li C."/>
            <person name="Lai Q."/>
            <person name="Li G."/>
            <person name="Dong C."/>
            <person name="Wang J."/>
            <person name="Liao Y."/>
            <person name="Shao Z."/>
        </authorList>
    </citation>
    <scope>NUCLEOTIDE SEQUENCE [LARGE SCALE GENOMIC DNA]</scope>
    <source>
        <strain evidence="3 4">MHS-3</strain>
    </source>
</reference>